<dbReference type="Proteomes" id="UP000308652">
    <property type="component" value="Unassembled WGS sequence"/>
</dbReference>
<comment type="subcellular location">
    <subcellularLocation>
        <location evidence="1">Chromosome</location>
    </subcellularLocation>
</comment>
<dbReference type="Pfam" id="PF05033">
    <property type="entry name" value="Pre-SET"/>
    <property type="match status" value="1"/>
</dbReference>
<reference evidence="11 12" key="1">
    <citation type="journal article" date="2019" name="Nat. Ecol. Evol.">
        <title>Megaphylogeny resolves global patterns of mushroom evolution.</title>
        <authorList>
            <person name="Varga T."/>
            <person name="Krizsan K."/>
            <person name="Foldi C."/>
            <person name="Dima B."/>
            <person name="Sanchez-Garcia M."/>
            <person name="Sanchez-Ramirez S."/>
            <person name="Szollosi G.J."/>
            <person name="Szarkandi J.G."/>
            <person name="Papp V."/>
            <person name="Albert L."/>
            <person name="Andreopoulos W."/>
            <person name="Angelini C."/>
            <person name="Antonin V."/>
            <person name="Barry K.W."/>
            <person name="Bougher N.L."/>
            <person name="Buchanan P."/>
            <person name="Buyck B."/>
            <person name="Bense V."/>
            <person name="Catcheside P."/>
            <person name="Chovatia M."/>
            <person name="Cooper J."/>
            <person name="Damon W."/>
            <person name="Desjardin D."/>
            <person name="Finy P."/>
            <person name="Geml J."/>
            <person name="Haridas S."/>
            <person name="Hughes K."/>
            <person name="Justo A."/>
            <person name="Karasinski D."/>
            <person name="Kautmanova I."/>
            <person name="Kiss B."/>
            <person name="Kocsube S."/>
            <person name="Kotiranta H."/>
            <person name="LaButti K.M."/>
            <person name="Lechner B.E."/>
            <person name="Liimatainen K."/>
            <person name="Lipzen A."/>
            <person name="Lukacs Z."/>
            <person name="Mihaltcheva S."/>
            <person name="Morgado L.N."/>
            <person name="Niskanen T."/>
            <person name="Noordeloos M.E."/>
            <person name="Ohm R.A."/>
            <person name="Ortiz-Santana B."/>
            <person name="Ovrebo C."/>
            <person name="Racz N."/>
            <person name="Riley R."/>
            <person name="Savchenko A."/>
            <person name="Shiryaev A."/>
            <person name="Soop K."/>
            <person name="Spirin V."/>
            <person name="Szebenyi C."/>
            <person name="Tomsovsky M."/>
            <person name="Tulloss R.E."/>
            <person name="Uehling J."/>
            <person name="Grigoriev I.V."/>
            <person name="Vagvolgyi C."/>
            <person name="Papp T."/>
            <person name="Martin F.M."/>
            <person name="Miettinen O."/>
            <person name="Hibbett D.S."/>
            <person name="Nagy L.G."/>
        </authorList>
    </citation>
    <scope>NUCLEOTIDE SEQUENCE [LARGE SCALE GENOMIC DNA]</scope>
    <source>
        <strain evidence="11 12">CBS 166.37</strain>
    </source>
</reference>
<dbReference type="PROSITE" id="PS50867">
    <property type="entry name" value="PRE_SET"/>
    <property type="match status" value="1"/>
</dbReference>
<organism evidence="11 12">
    <name type="scientific">Crucibulum laeve</name>
    <dbReference type="NCBI Taxonomy" id="68775"/>
    <lineage>
        <taxon>Eukaryota</taxon>
        <taxon>Fungi</taxon>
        <taxon>Dikarya</taxon>
        <taxon>Basidiomycota</taxon>
        <taxon>Agaricomycotina</taxon>
        <taxon>Agaricomycetes</taxon>
        <taxon>Agaricomycetidae</taxon>
        <taxon>Agaricales</taxon>
        <taxon>Agaricineae</taxon>
        <taxon>Nidulariaceae</taxon>
        <taxon>Crucibulum</taxon>
    </lineage>
</organism>
<dbReference type="GO" id="GO:0005634">
    <property type="term" value="C:nucleus"/>
    <property type="evidence" value="ECO:0007669"/>
    <property type="project" value="InterPro"/>
</dbReference>
<sequence>MEVEECQTILEYEGDDDEEDLHVAPSTTSNEGGGNQSHRVLQSDVSDHETPDRNSPDIAIEGLSIGTRHSLRLSKSSRGSSLDENVHDLFEASESSASSPTRSHSPQYLPVESKTYGGFKVMTWKTIRSDMEDQPPKYYRAKDIPHSLQDHINRMSDYTRMLPGMRDIFLASIQEGSAEEECDVPDIELINNIDDEPTPPWEFHYSNHMWHGEGVPPPDMKNLVRCDCIGGCDPRSKTCACLKQQSSYYDSGVVDFAYDNRGRLKRDQPYPIFECNSLCACDDSCRNRVVQHGRKVHIKIMKTAEKGWGVFAGPKKIPRGTFIGIYAGELITDAEGEIRGEKYDTFGRTYLLNIDPYYLKEAANEYVVDAYHVGNFTRFLNHSCDPNVRIFTVFVDEGNIEKPYLTLFTVRDVEVDEEICFNYRGDDDDEDNGSEGLAEEAEATNKAVHGPCKCGAVNCTGRTFKPA</sequence>
<feature type="compositionally biased region" description="Basic and acidic residues" evidence="8">
    <location>
        <begin position="45"/>
        <end position="55"/>
    </location>
</feature>
<feature type="domain" description="SET" evidence="9">
    <location>
        <begin position="296"/>
        <end position="424"/>
    </location>
</feature>
<evidence type="ECO:0000256" key="4">
    <source>
        <dbReference type="ARBA" id="ARBA00022679"/>
    </source>
</evidence>
<evidence type="ECO:0008006" key="13">
    <source>
        <dbReference type="Google" id="ProtNLM"/>
    </source>
</evidence>
<feature type="compositionally biased region" description="Polar residues" evidence="8">
    <location>
        <begin position="25"/>
        <end position="44"/>
    </location>
</feature>
<evidence type="ECO:0000256" key="5">
    <source>
        <dbReference type="ARBA" id="ARBA00022691"/>
    </source>
</evidence>
<dbReference type="InterPro" id="IPR007728">
    <property type="entry name" value="Pre-SET_dom"/>
</dbReference>
<dbReference type="PANTHER" id="PTHR46223">
    <property type="entry name" value="HISTONE-LYSINE N-METHYLTRANSFERASE SUV39H"/>
    <property type="match status" value="1"/>
</dbReference>
<dbReference type="Pfam" id="PF00856">
    <property type="entry name" value="SET"/>
    <property type="match status" value="1"/>
</dbReference>
<accession>A0A5C3LG65</accession>
<feature type="region of interest" description="Disordered" evidence="8">
    <location>
        <begin position="12"/>
        <end position="59"/>
    </location>
</feature>
<proteinExistence type="predicted"/>
<dbReference type="InterPro" id="IPR050973">
    <property type="entry name" value="H3K9_Histone-Lys_N-MTase"/>
</dbReference>
<dbReference type="SMART" id="SM00468">
    <property type="entry name" value="PreSET"/>
    <property type="match status" value="1"/>
</dbReference>
<evidence type="ECO:0000313" key="12">
    <source>
        <dbReference type="Proteomes" id="UP000308652"/>
    </source>
</evidence>
<feature type="domain" description="Pre-SET" evidence="10">
    <location>
        <begin position="224"/>
        <end position="293"/>
    </location>
</feature>
<dbReference type="InterPro" id="IPR046341">
    <property type="entry name" value="SET_dom_sf"/>
</dbReference>
<dbReference type="STRING" id="68775.A0A5C3LG65"/>
<evidence type="ECO:0000259" key="10">
    <source>
        <dbReference type="PROSITE" id="PS50867"/>
    </source>
</evidence>
<gene>
    <name evidence="11" type="ORF">BDQ12DRAFT_618597</name>
</gene>
<name>A0A5C3LG65_9AGAR</name>
<dbReference type="PROSITE" id="PS50280">
    <property type="entry name" value="SET"/>
    <property type="match status" value="1"/>
</dbReference>
<evidence type="ECO:0000256" key="1">
    <source>
        <dbReference type="ARBA" id="ARBA00004286"/>
    </source>
</evidence>
<keyword evidence="3" id="KW-0489">Methyltransferase</keyword>
<keyword evidence="12" id="KW-1185">Reference proteome</keyword>
<dbReference type="InterPro" id="IPR001214">
    <property type="entry name" value="SET_dom"/>
</dbReference>
<evidence type="ECO:0000256" key="2">
    <source>
        <dbReference type="ARBA" id="ARBA00022454"/>
    </source>
</evidence>
<dbReference type="PANTHER" id="PTHR46223:SF3">
    <property type="entry name" value="HISTONE-LYSINE N-METHYLTRANSFERASE SET-23"/>
    <property type="match status" value="1"/>
</dbReference>
<dbReference type="GO" id="GO:0008270">
    <property type="term" value="F:zinc ion binding"/>
    <property type="evidence" value="ECO:0007669"/>
    <property type="project" value="InterPro"/>
</dbReference>
<protein>
    <recommendedName>
        <fullName evidence="13">SET domain-containing protein</fullName>
    </recommendedName>
</protein>
<dbReference type="OrthoDB" id="308383at2759"/>
<dbReference type="GO" id="GO:0032259">
    <property type="term" value="P:methylation"/>
    <property type="evidence" value="ECO:0007669"/>
    <property type="project" value="UniProtKB-KW"/>
</dbReference>
<dbReference type="SMART" id="SM00317">
    <property type="entry name" value="SET"/>
    <property type="match status" value="1"/>
</dbReference>
<evidence type="ECO:0000256" key="7">
    <source>
        <dbReference type="ARBA" id="ARBA00022833"/>
    </source>
</evidence>
<dbReference type="GO" id="GO:0005694">
    <property type="term" value="C:chromosome"/>
    <property type="evidence" value="ECO:0007669"/>
    <property type="project" value="UniProtKB-SubCell"/>
</dbReference>
<keyword evidence="6" id="KW-0479">Metal-binding</keyword>
<evidence type="ECO:0000256" key="8">
    <source>
        <dbReference type="SAM" id="MobiDB-lite"/>
    </source>
</evidence>
<keyword evidence="7" id="KW-0862">Zinc</keyword>
<evidence type="ECO:0000259" key="9">
    <source>
        <dbReference type="PROSITE" id="PS50280"/>
    </source>
</evidence>
<evidence type="ECO:0000256" key="3">
    <source>
        <dbReference type="ARBA" id="ARBA00022603"/>
    </source>
</evidence>
<evidence type="ECO:0000256" key="6">
    <source>
        <dbReference type="ARBA" id="ARBA00022723"/>
    </source>
</evidence>
<keyword evidence="2" id="KW-0158">Chromosome</keyword>
<dbReference type="GO" id="GO:0042054">
    <property type="term" value="F:histone methyltransferase activity"/>
    <property type="evidence" value="ECO:0007669"/>
    <property type="project" value="InterPro"/>
</dbReference>
<dbReference type="SUPFAM" id="SSF82199">
    <property type="entry name" value="SET domain"/>
    <property type="match status" value="1"/>
</dbReference>
<keyword evidence="4" id="KW-0808">Transferase</keyword>
<evidence type="ECO:0000313" key="11">
    <source>
        <dbReference type="EMBL" id="TFK31605.1"/>
    </source>
</evidence>
<keyword evidence="5" id="KW-0949">S-adenosyl-L-methionine</keyword>
<dbReference type="AlphaFoldDB" id="A0A5C3LG65"/>
<dbReference type="EMBL" id="ML213727">
    <property type="protein sequence ID" value="TFK31605.1"/>
    <property type="molecule type" value="Genomic_DNA"/>
</dbReference>
<dbReference type="Gene3D" id="2.170.270.10">
    <property type="entry name" value="SET domain"/>
    <property type="match status" value="1"/>
</dbReference>